<keyword evidence="1" id="KW-1133">Transmembrane helix</keyword>
<dbReference type="AlphaFoldDB" id="A0A506UJG8"/>
<feature type="transmembrane region" description="Helical" evidence="1">
    <location>
        <begin position="85"/>
        <end position="114"/>
    </location>
</feature>
<protein>
    <submittedName>
        <fullName evidence="3">Tripartite tricarboxylate transporter TctB family protein</fullName>
    </submittedName>
</protein>
<dbReference type="InterPro" id="IPR009936">
    <property type="entry name" value="DUF1468"/>
</dbReference>
<reference evidence="3 4" key="1">
    <citation type="submission" date="2019-06" db="EMBL/GenBank/DDBJ databases">
        <authorList>
            <person name="Li M."/>
        </authorList>
    </citation>
    <scope>NUCLEOTIDE SEQUENCE [LARGE SCALE GENOMIC DNA]</scope>
    <source>
        <strain evidence="3 4">BGMRC2036</strain>
    </source>
</reference>
<dbReference type="Pfam" id="PF07331">
    <property type="entry name" value="TctB"/>
    <property type="match status" value="1"/>
</dbReference>
<keyword evidence="1" id="KW-0812">Transmembrane</keyword>
<gene>
    <name evidence="3" type="ORF">FJU08_02640</name>
</gene>
<feature type="transmembrane region" description="Helical" evidence="1">
    <location>
        <begin position="6"/>
        <end position="22"/>
    </location>
</feature>
<comment type="caution">
    <text evidence="3">The sequence shown here is derived from an EMBL/GenBank/DDBJ whole genome shotgun (WGS) entry which is preliminary data.</text>
</comment>
<feature type="transmembrane region" description="Helical" evidence="1">
    <location>
        <begin position="121"/>
        <end position="142"/>
    </location>
</feature>
<feature type="transmembrane region" description="Helical" evidence="1">
    <location>
        <begin position="43"/>
        <end position="65"/>
    </location>
</feature>
<accession>A0A506UJG8</accession>
<proteinExistence type="predicted"/>
<name>A0A506UJG8_9HYPH</name>
<keyword evidence="4" id="KW-1185">Reference proteome</keyword>
<dbReference type="Proteomes" id="UP000318801">
    <property type="component" value="Unassembled WGS sequence"/>
</dbReference>
<dbReference type="OrthoDB" id="7915962at2"/>
<feature type="domain" description="DUF1468" evidence="2">
    <location>
        <begin position="7"/>
        <end position="147"/>
    </location>
</feature>
<evidence type="ECO:0000256" key="1">
    <source>
        <dbReference type="SAM" id="Phobius"/>
    </source>
</evidence>
<dbReference type="EMBL" id="VHLG01000001">
    <property type="protein sequence ID" value="TPW33474.1"/>
    <property type="molecule type" value="Genomic_DNA"/>
</dbReference>
<keyword evidence="1" id="KW-0472">Membrane</keyword>
<sequence length="153" mass="16887">MRKYNLLVALVSVVFGLAIFWFSRNLTTANADGVPGEAFWPHLIAWLMIGLGVLQVIEVVAFPAINAGRDVQFATPGHLWAYLTAFIAICAAALMVWAGFVIAALILMPLIMIIMGEKRPLVVGLTTVIAVGVIWFFFVHIFNITLPTLWFLE</sequence>
<organism evidence="3 4">
    <name type="scientific">Martelella alba</name>
    <dbReference type="NCBI Taxonomy" id="2590451"/>
    <lineage>
        <taxon>Bacteria</taxon>
        <taxon>Pseudomonadati</taxon>
        <taxon>Pseudomonadota</taxon>
        <taxon>Alphaproteobacteria</taxon>
        <taxon>Hyphomicrobiales</taxon>
        <taxon>Aurantimonadaceae</taxon>
        <taxon>Martelella</taxon>
    </lineage>
</organism>
<dbReference type="RefSeq" id="WP_141147413.1">
    <property type="nucleotide sequence ID" value="NZ_VHLG01000001.1"/>
</dbReference>
<evidence type="ECO:0000313" key="3">
    <source>
        <dbReference type="EMBL" id="TPW33474.1"/>
    </source>
</evidence>
<evidence type="ECO:0000313" key="4">
    <source>
        <dbReference type="Proteomes" id="UP000318801"/>
    </source>
</evidence>
<evidence type="ECO:0000259" key="2">
    <source>
        <dbReference type="Pfam" id="PF07331"/>
    </source>
</evidence>